<evidence type="ECO:0000313" key="2">
    <source>
        <dbReference type="EMBL" id="RIE10804.1"/>
    </source>
</evidence>
<proteinExistence type="predicted"/>
<dbReference type="Proteomes" id="UP000266260">
    <property type="component" value="Unassembled WGS sequence"/>
</dbReference>
<comment type="caution">
    <text evidence="2">The sequence shown here is derived from an EMBL/GenBank/DDBJ whole genome shotgun (WGS) entry which is preliminary data.</text>
</comment>
<keyword evidence="1" id="KW-0560">Oxidoreductase</keyword>
<evidence type="ECO:0000256" key="1">
    <source>
        <dbReference type="ARBA" id="ARBA00023002"/>
    </source>
</evidence>
<organism evidence="2 3">
    <name type="scientific">Candidatus Cryosericum odellii</name>
    <dbReference type="NCBI Taxonomy" id="2290917"/>
    <lineage>
        <taxon>Bacteria</taxon>
        <taxon>Pseudomonadati</taxon>
        <taxon>Caldisericota/Cryosericota group</taxon>
        <taxon>Candidatus Cryosericota</taxon>
        <taxon>Candidatus Cryosericia</taxon>
        <taxon>Candidatus Cryosericales</taxon>
        <taxon>Candidatus Cryosericaceae</taxon>
        <taxon>Candidatus Cryosericum</taxon>
    </lineage>
</organism>
<dbReference type="RefSeq" id="WP_119175298.1">
    <property type="nucleotide sequence ID" value="NZ_QXIT01000013.1"/>
</dbReference>
<dbReference type="InterPro" id="IPR010187">
    <property type="entry name" value="Various_sel_PB"/>
</dbReference>
<name>A0A398DI77_9BACT</name>
<accession>A0A398DI77</accession>
<protein>
    <submittedName>
        <fullName evidence="2">Glycine/betaine/sarcosine/D-proline family reductase selenoprotein B</fullName>
    </submittedName>
</protein>
<sequence>MIRVVQFLNQVQAGFGGDERMDMEPQAESGAMGMGMVLRSMLLRKGADIVGTVVCGDHYFLENRPQALQTLSDLVSQFRPDVVICGPAFNHKRYGECCGYLAEYLKEKQSIPAFAAMSEESTGTPVFRNRVYIIETPKVGGTGLNNSLRKMADFAVKLAKGETIGTPEEDGYFPQS</sequence>
<keyword evidence="3" id="KW-1185">Reference proteome</keyword>
<gene>
    <name evidence="2" type="ORF">SMC6_00505</name>
</gene>
<dbReference type="GO" id="GO:0050485">
    <property type="term" value="F:oxidoreductase activity, acting on X-H and Y-H to form an X-Y bond, with a disulfide as acceptor"/>
    <property type="evidence" value="ECO:0007669"/>
    <property type="project" value="InterPro"/>
</dbReference>
<reference evidence="2 3" key="1">
    <citation type="submission" date="2018-09" db="EMBL/GenBank/DDBJ databases">
        <title>Discovery and Ecogenomic Context for Candidatus Cryosericales, a Global Caldiserica Order Active in Thawing Permafrost.</title>
        <authorList>
            <person name="Martinez M.A."/>
            <person name="Woodcroft B.J."/>
            <person name="Ignacio Espinoza J.C."/>
            <person name="Zayed A."/>
            <person name="Singleton C.M."/>
            <person name="Boyd J."/>
            <person name="Li Y.-F."/>
            <person name="Purvine S."/>
            <person name="Maughan H."/>
            <person name="Hodgkins S.B."/>
            <person name="Anderson D."/>
            <person name="Sederholm M."/>
            <person name="Temperton B."/>
            <person name="Saleska S.R."/>
            <person name="Tyson G.W."/>
            <person name="Rich V.I."/>
        </authorList>
    </citation>
    <scope>NUCLEOTIDE SEQUENCE [LARGE SCALE GENOMIC DNA]</scope>
    <source>
        <strain evidence="2 3">SMC6</strain>
    </source>
</reference>
<dbReference type="EMBL" id="QXIT01000013">
    <property type="protein sequence ID" value="RIE10804.1"/>
    <property type="molecule type" value="Genomic_DNA"/>
</dbReference>
<dbReference type="AlphaFoldDB" id="A0A398DI77"/>
<dbReference type="Pfam" id="PF07355">
    <property type="entry name" value="GRDB"/>
    <property type="match status" value="1"/>
</dbReference>
<dbReference type="NCBIfam" id="TIGR01918">
    <property type="entry name" value="various_sel_PB"/>
    <property type="match status" value="1"/>
</dbReference>
<evidence type="ECO:0000313" key="3">
    <source>
        <dbReference type="Proteomes" id="UP000266260"/>
    </source>
</evidence>